<organism evidence="7 8">
    <name type="scientific">Kibdelosporangium aridum</name>
    <dbReference type="NCBI Taxonomy" id="2030"/>
    <lineage>
        <taxon>Bacteria</taxon>
        <taxon>Bacillati</taxon>
        <taxon>Actinomycetota</taxon>
        <taxon>Actinomycetes</taxon>
        <taxon>Pseudonocardiales</taxon>
        <taxon>Pseudonocardiaceae</taxon>
        <taxon>Kibdelosporangium</taxon>
    </lineage>
</organism>
<protein>
    <recommendedName>
        <fullName evidence="1">peptide chain release factor N(5)-glutamine methyltransferase</fullName>
        <ecNumber evidence="1">2.1.1.297</ecNumber>
    </recommendedName>
</protein>
<feature type="domain" description="Methyltransferase small" evidence="6">
    <location>
        <begin position="78"/>
        <end position="174"/>
    </location>
</feature>
<name>A0A1Y5XUJ4_KIBAR</name>
<dbReference type="Pfam" id="PF05175">
    <property type="entry name" value="MTS"/>
    <property type="match status" value="1"/>
</dbReference>
<proteinExistence type="predicted"/>
<dbReference type="PANTHER" id="PTHR18895:SF74">
    <property type="entry name" value="MTRF1L RELEASE FACTOR GLUTAMINE METHYLTRANSFERASE"/>
    <property type="match status" value="1"/>
</dbReference>
<dbReference type="SUPFAM" id="SSF53335">
    <property type="entry name" value="S-adenosyl-L-methionine-dependent methyltransferases"/>
    <property type="match status" value="1"/>
</dbReference>
<evidence type="ECO:0000256" key="4">
    <source>
        <dbReference type="ARBA" id="ARBA00022691"/>
    </source>
</evidence>
<dbReference type="InterPro" id="IPR004556">
    <property type="entry name" value="HemK-like"/>
</dbReference>
<keyword evidence="3 7" id="KW-0808">Transferase</keyword>
<accession>A0A1Y5XUJ4</accession>
<dbReference type="EMBL" id="FWXV01000005">
    <property type="protein sequence ID" value="SMD17645.1"/>
    <property type="molecule type" value="Genomic_DNA"/>
</dbReference>
<dbReference type="RefSeq" id="WP_235038868.1">
    <property type="nucleotide sequence ID" value="NZ_FWXV01000005.1"/>
</dbReference>
<evidence type="ECO:0000256" key="2">
    <source>
        <dbReference type="ARBA" id="ARBA00022603"/>
    </source>
</evidence>
<keyword evidence="8" id="KW-1185">Reference proteome</keyword>
<evidence type="ECO:0000313" key="7">
    <source>
        <dbReference type="EMBL" id="SMD17645.1"/>
    </source>
</evidence>
<dbReference type="GO" id="GO:0102559">
    <property type="term" value="F:peptide chain release factor N(5)-glutamine methyltransferase activity"/>
    <property type="evidence" value="ECO:0007669"/>
    <property type="project" value="UniProtKB-EC"/>
</dbReference>
<dbReference type="NCBIfam" id="TIGR03704">
    <property type="entry name" value="PrmC_rel_meth"/>
    <property type="match status" value="1"/>
</dbReference>
<evidence type="ECO:0000256" key="3">
    <source>
        <dbReference type="ARBA" id="ARBA00022679"/>
    </source>
</evidence>
<dbReference type="InterPro" id="IPR050320">
    <property type="entry name" value="N5-glutamine_MTase"/>
</dbReference>
<dbReference type="InterPro" id="IPR029063">
    <property type="entry name" value="SAM-dependent_MTases_sf"/>
</dbReference>
<evidence type="ECO:0000313" key="8">
    <source>
        <dbReference type="Proteomes" id="UP000192674"/>
    </source>
</evidence>
<dbReference type="InterPro" id="IPR022446">
    <property type="entry name" value="MeTrfrase_put"/>
</dbReference>
<dbReference type="Gene3D" id="3.40.50.150">
    <property type="entry name" value="Vaccinia Virus protein VP39"/>
    <property type="match status" value="1"/>
</dbReference>
<sequence length="265" mass="28215">MSQRAPEDHRKALDIYPEIVSQLRAVGCVFAEDEARLLINAARTPVDLAEMVDRRAAGLPLEHVLGWAEFCGQRIAVDPGVFVPRRRTEFLVSQALALTAPGCVVVDLCCGSGAVGAALAASADLELYAVDIDPAAVRCARRNVSNVYLGDLYSPLPPGLRGRVDVLVANAPYVPTEAIALMPPEARDHEPLVALDGGADGLDVQRRVTAQAWQWLAPGGHLLIETSDRQAPHTAAAFAEHGLRPRIERSEELGATVVIGSKAAA</sequence>
<evidence type="ECO:0000256" key="1">
    <source>
        <dbReference type="ARBA" id="ARBA00012771"/>
    </source>
</evidence>
<dbReference type="EC" id="2.1.1.297" evidence="1"/>
<dbReference type="AlphaFoldDB" id="A0A1Y5XUJ4"/>
<evidence type="ECO:0000259" key="6">
    <source>
        <dbReference type="Pfam" id="PF05175"/>
    </source>
</evidence>
<keyword evidence="2 7" id="KW-0489">Methyltransferase</keyword>
<dbReference type="InterPro" id="IPR007848">
    <property type="entry name" value="Small_mtfrase_dom"/>
</dbReference>
<dbReference type="GO" id="GO:0032259">
    <property type="term" value="P:methylation"/>
    <property type="evidence" value="ECO:0007669"/>
    <property type="project" value="UniProtKB-KW"/>
</dbReference>
<keyword evidence="4" id="KW-0949">S-adenosyl-L-methionine</keyword>
<dbReference type="NCBIfam" id="TIGR00536">
    <property type="entry name" value="hemK_fam"/>
    <property type="match status" value="1"/>
</dbReference>
<dbReference type="Proteomes" id="UP000192674">
    <property type="component" value="Unassembled WGS sequence"/>
</dbReference>
<reference evidence="7 8" key="1">
    <citation type="submission" date="2017-04" db="EMBL/GenBank/DDBJ databases">
        <authorList>
            <person name="Afonso C.L."/>
            <person name="Miller P.J."/>
            <person name="Scott M.A."/>
            <person name="Spackman E."/>
            <person name="Goraichik I."/>
            <person name="Dimitrov K.M."/>
            <person name="Suarez D.L."/>
            <person name="Swayne D.E."/>
        </authorList>
    </citation>
    <scope>NUCLEOTIDE SEQUENCE [LARGE SCALE GENOMIC DNA]</scope>
    <source>
        <strain evidence="7 8">DSM 43828</strain>
    </source>
</reference>
<evidence type="ECO:0000256" key="5">
    <source>
        <dbReference type="ARBA" id="ARBA00048391"/>
    </source>
</evidence>
<comment type="catalytic activity">
    <reaction evidence="5">
        <text>L-glutaminyl-[peptide chain release factor] + S-adenosyl-L-methionine = N(5)-methyl-L-glutaminyl-[peptide chain release factor] + S-adenosyl-L-homocysteine + H(+)</text>
        <dbReference type="Rhea" id="RHEA:42896"/>
        <dbReference type="Rhea" id="RHEA-COMP:10271"/>
        <dbReference type="Rhea" id="RHEA-COMP:10272"/>
        <dbReference type="ChEBI" id="CHEBI:15378"/>
        <dbReference type="ChEBI" id="CHEBI:30011"/>
        <dbReference type="ChEBI" id="CHEBI:57856"/>
        <dbReference type="ChEBI" id="CHEBI:59789"/>
        <dbReference type="ChEBI" id="CHEBI:61891"/>
        <dbReference type="EC" id="2.1.1.297"/>
    </reaction>
</comment>
<dbReference type="PANTHER" id="PTHR18895">
    <property type="entry name" value="HEMK METHYLTRANSFERASE"/>
    <property type="match status" value="1"/>
</dbReference>
<dbReference type="CDD" id="cd02440">
    <property type="entry name" value="AdoMet_MTases"/>
    <property type="match status" value="1"/>
</dbReference>
<gene>
    <name evidence="7" type="ORF">SAMN05661093_05599</name>
</gene>